<proteinExistence type="predicted"/>
<accession>A0ABW3XU85</accession>
<evidence type="ECO:0000313" key="1">
    <source>
        <dbReference type="EMBL" id="MFD1312652.1"/>
    </source>
</evidence>
<gene>
    <name evidence="1" type="ORF">ACFQ5X_43650</name>
</gene>
<name>A0ABW3XU85_9ACTN</name>
<protein>
    <recommendedName>
        <fullName evidence="3">DUF222 domain-containing protein</fullName>
    </recommendedName>
</protein>
<reference evidence="2" key="1">
    <citation type="journal article" date="2019" name="Int. J. Syst. Evol. Microbiol.">
        <title>The Global Catalogue of Microorganisms (GCM) 10K type strain sequencing project: providing services to taxonomists for standard genome sequencing and annotation.</title>
        <authorList>
            <consortium name="The Broad Institute Genomics Platform"/>
            <consortium name="The Broad Institute Genome Sequencing Center for Infectious Disease"/>
            <person name="Wu L."/>
            <person name="Ma J."/>
        </authorList>
    </citation>
    <scope>NUCLEOTIDE SEQUENCE [LARGE SCALE GENOMIC DNA]</scope>
    <source>
        <strain evidence="2">CGMCC 4.7020</strain>
    </source>
</reference>
<evidence type="ECO:0000313" key="2">
    <source>
        <dbReference type="Proteomes" id="UP001597058"/>
    </source>
</evidence>
<organism evidence="1 2">
    <name type="scientific">Streptomyces kaempferi</name>
    <dbReference type="NCBI Taxonomy" id="333725"/>
    <lineage>
        <taxon>Bacteria</taxon>
        <taxon>Bacillati</taxon>
        <taxon>Actinomycetota</taxon>
        <taxon>Actinomycetes</taxon>
        <taxon>Kitasatosporales</taxon>
        <taxon>Streptomycetaceae</taxon>
        <taxon>Streptomyces</taxon>
    </lineage>
</organism>
<evidence type="ECO:0008006" key="3">
    <source>
        <dbReference type="Google" id="ProtNLM"/>
    </source>
</evidence>
<sequence length="144" mass="15597">MRIDVRALDDALDASQPARHARGAGGLKRRHIEALLALDDHESLRVMSEQHEDRAWQSAREEDGHSVARAVAFLQLIGDDEAAERAERVENLDDTRCAAAAPPSSARGQLVEARGQAHLATEASVAAILPTPQTAVPARDWRLG</sequence>
<dbReference type="Proteomes" id="UP001597058">
    <property type="component" value="Unassembled WGS sequence"/>
</dbReference>
<keyword evidence="2" id="KW-1185">Reference proteome</keyword>
<comment type="caution">
    <text evidence="1">The sequence shown here is derived from an EMBL/GenBank/DDBJ whole genome shotgun (WGS) entry which is preliminary data.</text>
</comment>
<dbReference type="EMBL" id="JBHTMM010000130">
    <property type="protein sequence ID" value="MFD1312652.1"/>
    <property type="molecule type" value="Genomic_DNA"/>
</dbReference>